<name>A0A2H3EXT5_ARMGA</name>
<evidence type="ECO:0000313" key="2">
    <source>
        <dbReference type="Proteomes" id="UP000217790"/>
    </source>
</evidence>
<organism evidence="1 2">
    <name type="scientific">Armillaria gallica</name>
    <name type="common">Bulbous honey fungus</name>
    <name type="synonym">Armillaria bulbosa</name>
    <dbReference type="NCBI Taxonomy" id="47427"/>
    <lineage>
        <taxon>Eukaryota</taxon>
        <taxon>Fungi</taxon>
        <taxon>Dikarya</taxon>
        <taxon>Basidiomycota</taxon>
        <taxon>Agaricomycotina</taxon>
        <taxon>Agaricomycetes</taxon>
        <taxon>Agaricomycetidae</taxon>
        <taxon>Agaricales</taxon>
        <taxon>Marasmiineae</taxon>
        <taxon>Physalacriaceae</taxon>
        <taxon>Armillaria</taxon>
    </lineage>
</organism>
<sequence>MDLHASQECTYSRVDDVAVSAPPRRLCERVIPSNAGERLLSQARLTGASADCVFISLDGFSRQVQRDLVVNYGTADERAIKHVLAAQSSTPGPEVVAVEIRNAAYIVQQKASCISPPPLFPITNHGPSSVIFSSPASRPLKIKESR</sequence>
<accession>A0A2H3EXT5</accession>
<dbReference type="EMBL" id="KZ293644">
    <property type="protein sequence ID" value="PBL04174.1"/>
    <property type="molecule type" value="Genomic_DNA"/>
</dbReference>
<proteinExistence type="predicted"/>
<dbReference type="Proteomes" id="UP000217790">
    <property type="component" value="Unassembled WGS sequence"/>
</dbReference>
<reference evidence="2" key="1">
    <citation type="journal article" date="2017" name="Nat. Ecol. Evol.">
        <title>Genome expansion and lineage-specific genetic innovations in the forest pathogenic fungi Armillaria.</title>
        <authorList>
            <person name="Sipos G."/>
            <person name="Prasanna A.N."/>
            <person name="Walter M.C."/>
            <person name="O'Connor E."/>
            <person name="Balint B."/>
            <person name="Krizsan K."/>
            <person name="Kiss B."/>
            <person name="Hess J."/>
            <person name="Varga T."/>
            <person name="Slot J."/>
            <person name="Riley R."/>
            <person name="Boka B."/>
            <person name="Rigling D."/>
            <person name="Barry K."/>
            <person name="Lee J."/>
            <person name="Mihaltcheva S."/>
            <person name="LaButti K."/>
            <person name="Lipzen A."/>
            <person name="Waldron R."/>
            <person name="Moloney N.M."/>
            <person name="Sperisen C."/>
            <person name="Kredics L."/>
            <person name="Vagvoelgyi C."/>
            <person name="Patrignani A."/>
            <person name="Fitzpatrick D."/>
            <person name="Nagy I."/>
            <person name="Doyle S."/>
            <person name="Anderson J.B."/>
            <person name="Grigoriev I.V."/>
            <person name="Gueldener U."/>
            <person name="Muensterkoetter M."/>
            <person name="Nagy L.G."/>
        </authorList>
    </citation>
    <scope>NUCLEOTIDE SEQUENCE [LARGE SCALE GENOMIC DNA]</scope>
    <source>
        <strain evidence="2">Ar21-2</strain>
    </source>
</reference>
<dbReference type="InParanoid" id="A0A2H3EXT5"/>
<dbReference type="AlphaFoldDB" id="A0A2H3EXT5"/>
<evidence type="ECO:0000313" key="1">
    <source>
        <dbReference type="EMBL" id="PBL04174.1"/>
    </source>
</evidence>
<gene>
    <name evidence="1" type="ORF">ARMGADRAFT_1070643</name>
</gene>
<protein>
    <submittedName>
        <fullName evidence="1">Uncharacterized protein</fullName>
    </submittedName>
</protein>
<keyword evidence="2" id="KW-1185">Reference proteome</keyword>